<evidence type="ECO:0000259" key="6">
    <source>
        <dbReference type="Pfam" id="PF00496"/>
    </source>
</evidence>
<dbReference type="Gene3D" id="3.40.190.10">
    <property type="entry name" value="Periplasmic binding protein-like II"/>
    <property type="match status" value="1"/>
</dbReference>
<evidence type="ECO:0000256" key="5">
    <source>
        <dbReference type="SAM" id="SignalP"/>
    </source>
</evidence>
<comment type="similarity">
    <text evidence="2">Belongs to the bacterial solute-binding protein 5 family.</text>
</comment>
<accession>A0ABW6ZJ91</accession>
<dbReference type="Gene3D" id="3.10.105.10">
    <property type="entry name" value="Dipeptide-binding Protein, Domain 3"/>
    <property type="match status" value="1"/>
</dbReference>
<comment type="caution">
    <text evidence="7">The sequence shown here is derived from an EMBL/GenBank/DDBJ whole genome shotgun (WGS) entry which is preliminary data.</text>
</comment>
<dbReference type="SUPFAM" id="SSF53850">
    <property type="entry name" value="Periplasmic binding protein-like II"/>
    <property type="match status" value="1"/>
</dbReference>
<dbReference type="InterPro" id="IPR039424">
    <property type="entry name" value="SBP_5"/>
</dbReference>
<dbReference type="PANTHER" id="PTHR30290:SF64">
    <property type="entry name" value="ABC TRANSPORTER PERIPLASMIC BINDING PROTEIN"/>
    <property type="match status" value="1"/>
</dbReference>
<dbReference type="CDD" id="cd08497">
    <property type="entry name" value="MbnE-like"/>
    <property type="match status" value="1"/>
</dbReference>
<dbReference type="EMBL" id="JBAFUR010000003">
    <property type="protein sequence ID" value="MFG1253337.1"/>
    <property type="molecule type" value="Genomic_DNA"/>
</dbReference>
<dbReference type="InterPro" id="IPR000914">
    <property type="entry name" value="SBP_5_dom"/>
</dbReference>
<sequence>MLASLARRLALAAALSLAFAAPGRSAEDAKPAPDPAAASSSTTAAPAATPAAPVFRHGLSLMGEPAYPAGFPHFKYVNPAAPKGGLLRLAEDGTFDTFNFVVPRGTPAAGINLIYDTLMVAASDEVASEYGLIAEGVSYPADFSSVTYRIRADARWHDGKPITPEDVVFSFEALTKNNPNQRFYYSHVTKAEKTGDRDVTFTFDQAGNRELPQIVGQLTILPKHWWTGTDANGKPRDIAQGTLEVPLGSGAYRIKSFIAGRSITYERVKDYWAKDLNVNVGKDNFDEMRYEYFRDDTVMLEAFKADQYDFRVESSAKNWATAYDFPARADGRVVLEMFENRSSGVMQAFIPNLRRDKFKDPRVRRALNYALDFEGMNHTLFFGQYKRTSSFFSGTELASSGLPQGRELEILNSLKDKVPPQVFTTAYTNPESGSEEARRANLREAARLFKEAGYEVKNRKLVNAKGEPFTIEFLLSSPAMERVAVFYRPALERLGIEVSIRMVDTSQYINRVRSRDYDIIVSGWGQSLSPGNEQREFWGSEAADREGSRNLAGIKDPAVDALIEKVIYATDRADLVAATHALDRVLLWNEYVIPAWGLNYTRTARWDRFAHPAQLPTYSFAFPDIWWFDPAKASKTGAGAGK</sequence>
<evidence type="ECO:0000256" key="3">
    <source>
        <dbReference type="ARBA" id="ARBA00022729"/>
    </source>
</evidence>
<comment type="subcellular location">
    <subcellularLocation>
        <location evidence="1">Periplasm</location>
    </subcellularLocation>
</comment>
<keyword evidence="8" id="KW-1185">Reference proteome</keyword>
<dbReference type="PANTHER" id="PTHR30290">
    <property type="entry name" value="PERIPLASMIC BINDING COMPONENT OF ABC TRANSPORTER"/>
    <property type="match status" value="1"/>
</dbReference>
<organism evidence="7 8">
    <name type="scientific">Xanthobacter aminoxidans</name>
    <dbReference type="NCBI Taxonomy" id="186280"/>
    <lineage>
        <taxon>Bacteria</taxon>
        <taxon>Pseudomonadati</taxon>
        <taxon>Pseudomonadota</taxon>
        <taxon>Alphaproteobacteria</taxon>
        <taxon>Hyphomicrobiales</taxon>
        <taxon>Xanthobacteraceae</taxon>
        <taxon>Xanthobacter</taxon>
    </lineage>
</organism>
<feature type="domain" description="Solute-binding protein family 5" evidence="6">
    <location>
        <begin position="132"/>
        <end position="541"/>
    </location>
</feature>
<proteinExistence type="inferred from homology"/>
<name>A0ABW6ZJ91_9HYPH</name>
<evidence type="ECO:0000256" key="4">
    <source>
        <dbReference type="SAM" id="MobiDB-lite"/>
    </source>
</evidence>
<keyword evidence="3 5" id="KW-0732">Signal</keyword>
<dbReference type="PIRSF" id="PIRSF002741">
    <property type="entry name" value="MppA"/>
    <property type="match status" value="1"/>
</dbReference>
<evidence type="ECO:0000256" key="2">
    <source>
        <dbReference type="ARBA" id="ARBA00005695"/>
    </source>
</evidence>
<feature type="compositionally biased region" description="Low complexity" evidence="4">
    <location>
        <begin position="35"/>
        <end position="45"/>
    </location>
</feature>
<dbReference type="InterPro" id="IPR030678">
    <property type="entry name" value="Peptide/Ni-bd"/>
</dbReference>
<evidence type="ECO:0000313" key="8">
    <source>
        <dbReference type="Proteomes" id="UP001604043"/>
    </source>
</evidence>
<dbReference type="RefSeq" id="WP_394009436.1">
    <property type="nucleotide sequence ID" value="NZ_JBAFUR010000003.1"/>
</dbReference>
<feature type="signal peptide" evidence="5">
    <location>
        <begin position="1"/>
        <end position="20"/>
    </location>
</feature>
<reference evidence="7 8" key="1">
    <citation type="submission" date="2024-02" db="EMBL/GenBank/DDBJ databases">
        <title>Expansion and revision of Xanthobacter and proposal of Roseixanthobacter gen. nov.</title>
        <authorList>
            <person name="Soltysiak M.P.M."/>
            <person name="Jalihal A."/>
            <person name="Ory A."/>
            <person name="Chrisophersen C."/>
            <person name="Lee A.D."/>
            <person name="Boulton J."/>
            <person name="Springer M."/>
        </authorList>
    </citation>
    <scope>NUCLEOTIDE SEQUENCE [LARGE SCALE GENOMIC DNA]</scope>
    <source>
        <strain evidence="7 8">CB5</strain>
    </source>
</reference>
<feature type="chain" id="PRO_5046559484" evidence="5">
    <location>
        <begin position="21"/>
        <end position="642"/>
    </location>
</feature>
<gene>
    <name evidence="7" type="ORF">V5F30_14105</name>
</gene>
<protein>
    <submittedName>
        <fullName evidence="7">Extracellular solute-binding protein</fullName>
    </submittedName>
</protein>
<dbReference type="Pfam" id="PF00496">
    <property type="entry name" value="SBP_bac_5"/>
    <property type="match status" value="1"/>
</dbReference>
<evidence type="ECO:0000313" key="7">
    <source>
        <dbReference type="EMBL" id="MFG1253337.1"/>
    </source>
</evidence>
<evidence type="ECO:0000256" key="1">
    <source>
        <dbReference type="ARBA" id="ARBA00004418"/>
    </source>
</evidence>
<dbReference type="Proteomes" id="UP001604043">
    <property type="component" value="Unassembled WGS sequence"/>
</dbReference>
<feature type="region of interest" description="Disordered" evidence="4">
    <location>
        <begin position="26"/>
        <end position="45"/>
    </location>
</feature>